<name>A0A4R2KEC8_9RHOB</name>
<dbReference type="InterPro" id="IPR022472">
    <property type="entry name" value="VPLPA-CTERM"/>
</dbReference>
<evidence type="ECO:0000313" key="3">
    <source>
        <dbReference type="EMBL" id="TCO71961.1"/>
    </source>
</evidence>
<sequence>MKSVAIPLMLASLSCASAAQATTISLPQSGGTLNVTVSARAADAWAAVDQSRSGDLPAGSAWQAGSTIEQLPTTTYPIDLGTDPANPLDPCRNACSPFYGGVYNEPPFASTGAPGWETASFWTVFAPDAGSAALMNQAVLEFDTSRSSISLLWGSADNTNGLEFLLGGAVVGEFWGVEFSRFGTPDIVMHPGQSAVLTSFDGIEFDALRFTAYQSGGSFEFSNVVAPVPLPAGMVLLLTGLGAVAVAGRSRKARA</sequence>
<evidence type="ECO:0000256" key="1">
    <source>
        <dbReference type="SAM" id="Phobius"/>
    </source>
</evidence>
<evidence type="ECO:0000313" key="4">
    <source>
        <dbReference type="Proteomes" id="UP000295142"/>
    </source>
</evidence>
<keyword evidence="1" id="KW-1133">Transmembrane helix</keyword>
<dbReference type="PROSITE" id="PS51257">
    <property type="entry name" value="PROKAR_LIPOPROTEIN"/>
    <property type="match status" value="1"/>
</dbReference>
<comment type="caution">
    <text evidence="3">The sequence shown here is derived from an EMBL/GenBank/DDBJ whole genome shotgun (WGS) entry which is preliminary data.</text>
</comment>
<feature type="chain" id="PRO_5020533586" evidence="2">
    <location>
        <begin position="22"/>
        <end position="255"/>
    </location>
</feature>
<feature type="transmembrane region" description="Helical" evidence="1">
    <location>
        <begin position="228"/>
        <end position="248"/>
    </location>
</feature>
<dbReference type="AlphaFoldDB" id="A0A4R2KEC8"/>
<keyword evidence="1" id="KW-0812">Transmembrane</keyword>
<dbReference type="EMBL" id="SLWW01000005">
    <property type="protein sequence ID" value="TCO71961.1"/>
    <property type="molecule type" value="Genomic_DNA"/>
</dbReference>
<keyword evidence="1" id="KW-0472">Membrane</keyword>
<keyword evidence="4" id="KW-1185">Reference proteome</keyword>
<organism evidence="3 4">
    <name type="scientific">Rhodovulum euryhalinum</name>
    <dbReference type="NCBI Taxonomy" id="35805"/>
    <lineage>
        <taxon>Bacteria</taxon>
        <taxon>Pseudomonadati</taxon>
        <taxon>Pseudomonadota</taxon>
        <taxon>Alphaproteobacteria</taxon>
        <taxon>Rhodobacterales</taxon>
        <taxon>Paracoccaceae</taxon>
        <taxon>Rhodovulum</taxon>
    </lineage>
</organism>
<proteinExistence type="predicted"/>
<protein>
    <submittedName>
        <fullName evidence="3">Putative secreted protein</fullName>
    </submittedName>
</protein>
<reference evidence="3 4" key="1">
    <citation type="submission" date="2019-03" db="EMBL/GenBank/DDBJ databases">
        <title>Genomic Encyclopedia of Type Strains, Phase IV (KMG-IV): sequencing the most valuable type-strain genomes for metagenomic binning, comparative biology and taxonomic classification.</title>
        <authorList>
            <person name="Goeker M."/>
        </authorList>
    </citation>
    <scope>NUCLEOTIDE SEQUENCE [LARGE SCALE GENOMIC DNA]</scope>
    <source>
        <strain evidence="3 4">DSM 4868</strain>
    </source>
</reference>
<dbReference type="Proteomes" id="UP000295142">
    <property type="component" value="Unassembled WGS sequence"/>
</dbReference>
<evidence type="ECO:0000256" key="2">
    <source>
        <dbReference type="SAM" id="SignalP"/>
    </source>
</evidence>
<accession>A0A4R2KEC8</accession>
<feature type="signal peptide" evidence="2">
    <location>
        <begin position="1"/>
        <end position="21"/>
    </location>
</feature>
<keyword evidence="2" id="KW-0732">Signal</keyword>
<dbReference type="NCBIfam" id="TIGR03370">
    <property type="entry name" value="VPLPA-CTERM"/>
    <property type="match status" value="1"/>
</dbReference>
<gene>
    <name evidence="3" type="ORF">EV655_10566</name>
</gene>
<dbReference type="RefSeq" id="WP_165905297.1">
    <property type="nucleotide sequence ID" value="NZ_SLWW01000005.1"/>
</dbReference>